<feature type="compositionally biased region" description="Basic and acidic residues" evidence="5">
    <location>
        <begin position="1"/>
        <end position="21"/>
    </location>
</feature>
<dbReference type="InterPro" id="IPR038599">
    <property type="entry name" value="LAP1C-like_C_sf"/>
</dbReference>
<feature type="transmembrane region" description="Helical" evidence="6">
    <location>
        <begin position="390"/>
        <end position="408"/>
    </location>
</feature>
<dbReference type="GO" id="GO:0001671">
    <property type="term" value="F:ATPase activator activity"/>
    <property type="evidence" value="ECO:0007669"/>
    <property type="project" value="InterPro"/>
</dbReference>
<evidence type="ECO:0000313" key="9">
    <source>
        <dbReference type="WBParaSite" id="ASIM_0001480201-mRNA-1"/>
    </source>
</evidence>
<evidence type="ECO:0000313" key="7">
    <source>
        <dbReference type="EMBL" id="VDK51772.1"/>
    </source>
</evidence>
<feature type="region of interest" description="Disordered" evidence="5">
    <location>
        <begin position="1"/>
        <end position="48"/>
    </location>
</feature>
<feature type="compositionally biased region" description="Polar residues" evidence="5">
    <location>
        <begin position="26"/>
        <end position="35"/>
    </location>
</feature>
<dbReference type="PANTHER" id="PTHR18843:SF7">
    <property type="entry name" value="LAMINA-ASSOCIATED POLYPEPTIDE 1B ISOFORM 1-RELATED"/>
    <property type="match status" value="1"/>
</dbReference>
<dbReference type="PANTHER" id="PTHR18843">
    <property type="entry name" value="TORSIN-1A-INTERACTING PROTEIN"/>
    <property type="match status" value="1"/>
</dbReference>
<evidence type="ECO:0000256" key="6">
    <source>
        <dbReference type="SAM" id="Phobius"/>
    </source>
</evidence>
<evidence type="ECO:0000256" key="1">
    <source>
        <dbReference type="ARBA" id="ARBA00004370"/>
    </source>
</evidence>
<evidence type="ECO:0000256" key="4">
    <source>
        <dbReference type="ARBA" id="ARBA00023136"/>
    </source>
</evidence>
<keyword evidence="8" id="KW-1185">Reference proteome</keyword>
<keyword evidence="4 6" id="KW-0472">Membrane</keyword>
<accession>A0A0M3K1P9</accession>
<evidence type="ECO:0000256" key="3">
    <source>
        <dbReference type="ARBA" id="ARBA00022989"/>
    </source>
</evidence>
<dbReference type="GO" id="GO:0016020">
    <property type="term" value="C:membrane"/>
    <property type="evidence" value="ECO:0007669"/>
    <property type="project" value="UniProtKB-SubCell"/>
</dbReference>
<evidence type="ECO:0000256" key="2">
    <source>
        <dbReference type="ARBA" id="ARBA00022692"/>
    </source>
</evidence>
<protein>
    <submittedName>
        <fullName evidence="9">Torsin-1A</fullName>
    </submittedName>
</protein>
<comment type="subcellular location">
    <subcellularLocation>
        <location evidence="1">Membrane</location>
    </subcellularLocation>
</comment>
<evidence type="ECO:0000313" key="8">
    <source>
        <dbReference type="Proteomes" id="UP000267096"/>
    </source>
</evidence>
<dbReference type="OrthoDB" id="5867339at2759"/>
<reference evidence="9" key="1">
    <citation type="submission" date="2017-02" db="UniProtKB">
        <authorList>
            <consortium name="WormBaseParasite"/>
        </authorList>
    </citation>
    <scope>IDENTIFICATION</scope>
</reference>
<dbReference type="Proteomes" id="UP000267096">
    <property type="component" value="Unassembled WGS sequence"/>
</dbReference>
<name>A0A0M3K1P9_ANISI</name>
<dbReference type="WBParaSite" id="ASIM_0001480201-mRNA-1">
    <property type="protein sequence ID" value="ASIM_0001480201-mRNA-1"/>
    <property type="gene ID" value="ASIM_0001480201"/>
</dbReference>
<dbReference type="Gene3D" id="3.40.50.12190">
    <property type="match status" value="1"/>
</dbReference>
<reference evidence="7 8" key="2">
    <citation type="submission" date="2018-11" db="EMBL/GenBank/DDBJ databases">
        <authorList>
            <consortium name="Pathogen Informatics"/>
        </authorList>
    </citation>
    <scope>NUCLEOTIDE SEQUENCE [LARGE SCALE GENOMIC DNA]</scope>
</reference>
<gene>
    <name evidence="7" type="ORF">ASIM_LOCUS14212</name>
</gene>
<keyword evidence="3 6" id="KW-1133">Transmembrane helix</keyword>
<evidence type="ECO:0000256" key="5">
    <source>
        <dbReference type="SAM" id="MobiDB-lite"/>
    </source>
</evidence>
<dbReference type="InterPro" id="IPR008662">
    <property type="entry name" value="TOIP1/2"/>
</dbReference>
<dbReference type="EMBL" id="UYRR01031661">
    <property type="protein sequence ID" value="VDK51772.1"/>
    <property type="molecule type" value="Genomic_DNA"/>
</dbReference>
<proteinExistence type="predicted"/>
<feature type="transmembrane region" description="Helical" evidence="6">
    <location>
        <begin position="129"/>
        <end position="147"/>
    </location>
</feature>
<dbReference type="GO" id="GO:0061024">
    <property type="term" value="P:membrane organization"/>
    <property type="evidence" value="ECO:0007669"/>
    <property type="project" value="TreeGrafter"/>
</dbReference>
<keyword evidence="2 6" id="KW-0812">Transmembrane</keyword>
<organism evidence="9">
    <name type="scientific">Anisakis simplex</name>
    <name type="common">Herring worm</name>
    <dbReference type="NCBI Taxonomy" id="6269"/>
    <lineage>
        <taxon>Eukaryota</taxon>
        <taxon>Metazoa</taxon>
        <taxon>Ecdysozoa</taxon>
        <taxon>Nematoda</taxon>
        <taxon>Chromadorea</taxon>
        <taxon>Rhabditida</taxon>
        <taxon>Spirurina</taxon>
        <taxon>Ascaridomorpha</taxon>
        <taxon>Ascaridoidea</taxon>
        <taxon>Anisakidae</taxon>
        <taxon>Anisakis</taxon>
        <taxon>Anisakis simplex complex</taxon>
    </lineage>
</organism>
<dbReference type="AlphaFoldDB" id="A0A0M3K1P9"/>
<sequence>MSAERRRSLRSHSNDRNRRQSFDAPLSNQFESDYQSMPDHPSFDSGVRHRNRLYPELDQSIEGSFNTADEGDISHSDVDGNDKEYEMGGECGDDNDDELLEGEEYSRILPRSRSNSNLSYSPETGYDKVVIFSLTVLIIVMALIWFLKGGNELHQAFDQRNQAFDRYKNETGRLLKKNYPGTDVKARDILRLMGEKLIIKGEDEVEPYVVLIVGHRASLFANDILNIFISVTSDQQQISNNYTNINNISLNASTKRDKLDEDIHNFLSKDSKAVILDGIDKLRGDTPLSLQGACDPDSSPYRSSLILLTINRNVSFTADNDDNNNTENSKQCELFISKLVFDEIHLEEIEINQPFLLQSIVERVAIGIHEQGSYITNFITYHLICYMPEIIIAYLLLLQFSLSFTIVAERIR</sequence>